<sequence>MIAEPANPFATPLEISHE</sequence>
<evidence type="ECO:0000313" key="1">
    <source>
        <dbReference type="EMBL" id="MBA0680154.1"/>
    </source>
</evidence>
<dbReference type="AlphaFoldDB" id="A0A7J8WZQ8"/>
<proteinExistence type="predicted"/>
<name>A0A7J8WZQ8_GOSAI</name>
<dbReference type="EMBL" id="JABFAA010000004">
    <property type="protein sequence ID" value="MBA0680154.1"/>
    <property type="molecule type" value="Genomic_DNA"/>
</dbReference>
<evidence type="ECO:0000313" key="2">
    <source>
        <dbReference type="Proteomes" id="UP000593577"/>
    </source>
</evidence>
<keyword evidence="2" id="KW-1185">Reference proteome</keyword>
<reference evidence="1 2" key="1">
    <citation type="journal article" date="2019" name="Genome Biol. Evol.">
        <title>Insights into the evolution of the New World diploid cottons (Gossypium, subgenus Houzingenia) based on genome sequencing.</title>
        <authorList>
            <person name="Grover C.E."/>
            <person name="Arick M.A. 2nd"/>
            <person name="Thrash A."/>
            <person name="Conover J.L."/>
            <person name="Sanders W.S."/>
            <person name="Peterson D.G."/>
            <person name="Frelichowski J.E."/>
            <person name="Scheffler J.A."/>
            <person name="Scheffler B.E."/>
            <person name="Wendel J.F."/>
        </authorList>
    </citation>
    <scope>NUCLEOTIDE SEQUENCE [LARGE SCALE GENOMIC DNA]</scope>
    <source>
        <strain evidence="1">185</strain>
        <tissue evidence="1">Leaf</tissue>
    </source>
</reference>
<gene>
    <name evidence="1" type="ORF">Goari_011869</name>
</gene>
<protein>
    <submittedName>
        <fullName evidence="1">Uncharacterized protein</fullName>
    </submittedName>
</protein>
<dbReference type="Proteomes" id="UP000593577">
    <property type="component" value="Unassembled WGS sequence"/>
</dbReference>
<comment type="caution">
    <text evidence="1">The sequence shown here is derived from an EMBL/GenBank/DDBJ whole genome shotgun (WGS) entry which is preliminary data.</text>
</comment>
<feature type="non-terminal residue" evidence="1">
    <location>
        <position position="18"/>
    </location>
</feature>
<accession>A0A7J8WZQ8</accession>
<organism evidence="1 2">
    <name type="scientific">Gossypium aridum</name>
    <name type="common">American cotton</name>
    <name type="synonym">Erioxylum aridum</name>
    <dbReference type="NCBI Taxonomy" id="34290"/>
    <lineage>
        <taxon>Eukaryota</taxon>
        <taxon>Viridiplantae</taxon>
        <taxon>Streptophyta</taxon>
        <taxon>Embryophyta</taxon>
        <taxon>Tracheophyta</taxon>
        <taxon>Spermatophyta</taxon>
        <taxon>Magnoliopsida</taxon>
        <taxon>eudicotyledons</taxon>
        <taxon>Gunneridae</taxon>
        <taxon>Pentapetalae</taxon>
        <taxon>rosids</taxon>
        <taxon>malvids</taxon>
        <taxon>Malvales</taxon>
        <taxon>Malvaceae</taxon>
        <taxon>Malvoideae</taxon>
        <taxon>Gossypium</taxon>
    </lineage>
</organism>